<comment type="subcellular location">
    <subcellularLocation>
        <location evidence="1">Membrane</location>
        <topology evidence="1">Multi-pass membrane protein</topology>
    </subcellularLocation>
</comment>
<reference evidence="6" key="3">
    <citation type="submission" date="2025-09" db="UniProtKB">
        <authorList>
            <consortium name="Ensembl"/>
        </authorList>
    </citation>
    <scope>IDENTIFICATION</scope>
</reference>
<evidence type="ECO:0000313" key="7">
    <source>
        <dbReference type="Proteomes" id="UP000694395"/>
    </source>
</evidence>
<organism evidence="6 7">
    <name type="scientific">Oncorhynchus mykiss</name>
    <name type="common">Rainbow trout</name>
    <name type="synonym">Salmo gairdneri</name>
    <dbReference type="NCBI Taxonomy" id="8022"/>
    <lineage>
        <taxon>Eukaryota</taxon>
        <taxon>Metazoa</taxon>
        <taxon>Chordata</taxon>
        <taxon>Craniata</taxon>
        <taxon>Vertebrata</taxon>
        <taxon>Euteleostomi</taxon>
        <taxon>Actinopterygii</taxon>
        <taxon>Neopterygii</taxon>
        <taxon>Teleostei</taxon>
        <taxon>Protacanthopterygii</taxon>
        <taxon>Salmoniformes</taxon>
        <taxon>Salmonidae</taxon>
        <taxon>Salmoninae</taxon>
        <taxon>Oncorhynchus</taxon>
    </lineage>
</organism>
<keyword evidence="4" id="KW-1133">Transmembrane helix</keyword>
<dbReference type="Ensembl" id="ENSOMYT00000164974.1">
    <property type="protein sequence ID" value="ENSOMYP00000114546.1"/>
    <property type="gene ID" value="ENSOMYG00000053783.1"/>
</dbReference>
<reference evidence="6" key="2">
    <citation type="submission" date="2025-08" db="UniProtKB">
        <authorList>
            <consortium name="Ensembl"/>
        </authorList>
    </citation>
    <scope>IDENTIFICATION</scope>
</reference>
<protein>
    <submittedName>
        <fullName evidence="6">Uncharacterized protein</fullName>
    </submittedName>
</protein>
<evidence type="ECO:0000313" key="6">
    <source>
        <dbReference type="Ensembl" id="ENSOMYP00000114546.1"/>
    </source>
</evidence>
<proteinExistence type="inferred from homology"/>
<keyword evidence="5" id="KW-0472">Membrane</keyword>
<name>A0A8K9UTL3_ONCMY</name>
<keyword evidence="7" id="KW-1185">Reference proteome</keyword>
<accession>A0A8K9UTL3</accession>
<dbReference type="GO" id="GO:0016020">
    <property type="term" value="C:membrane"/>
    <property type="evidence" value="ECO:0007669"/>
    <property type="project" value="UniProtKB-SubCell"/>
</dbReference>
<dbReference type="Proteomes" id="UP000694395">
    <property type="component" value="Chromosome 18"/>
</dbReference>
<evidence type="ECO:0000256" key="3">
    <source>
        <dbReference type="ARBA" id="ARBA00022692"/>
    </source>
</evidence>
<comment type="similarity">
    <text evidence="2">Belongs to the TMEM255 family.</text>
</comment>
<evidence type="ECO:0000256" key="5">
    <source>
        <dbReference type="ARBA" id="ARBA00023136"/>
    </source>
</evidence>
<dbReference type="InterPro" id="IPR028014">
    <property type="entry name" value="TMEM255"/>
</dbReference>
<dbReference type="Pfam" id="PF14967">
    <property type="entry name" value="FAM70"/>
    <property type="match status" value="1"/>
</dbReference>
<dbReference type="GeneTree" id="ENSGT00990000205096"/>
<evidence type="ECO:0000256" key="4">
    <source>
        <dbReference type="ARBA" id="ARBA00022989"/>
    </source>
</evidence>
<reference evidence="6" key="1">
    <citation type="submission" date="2020-07" db="EMBL/GenBank/DDBJ databases">
        <title>A long reads based de novo assembly of the rainbow trout Arlee double haploid line genome.</title>
        <authorList>
            <person name="Gao G."/>
            <person name="Palti Y."/>
        </authorList>
    </citation>
    <scope>NUCLEOTIDE SEQUENCE [LARGE SCALE GENOMIC DNA]</scope>
</reference>
<evidence type="ECO:0000256" key="1">
    <source>
        <dbReference type="ARBA" id="ARBA00004141"/>
    </source>
</evidence>
<evidence type="ECO:0000256" key="2">
    <source>
        <dbReference type="ARBA" id="ARBA00007903"/>
    </source>
</evidence>
<keyword evidence="3" id="KW-0812">Transmembrane</keyword>
<dbReference type="AlphaFoldDB" id="A0A8K9UTL3"/>
<sequence length="83" mass="9021">MSPSPAPPPHIMYNPTQHVVTYAGFCPNGQALPAYPNYPALPMQVKNTPTTPLCPCRLDPNYPTLPQLSHSAPVDPNYPTLPL</sequence>